<reference evidence="2 3" key="1">
    <citation type="journal article" date="2020" name="Nature">
        <title>Six reference-quality genomes reveal evolution of bat adaptations.</title>
        <authorList>
            <person name="Jebb D."/>
            <person name="Huang Z."/>
            <person name="Pippel M."/>
            <person name="Hughes G.M."/>
            <person name="Lavrichenko K."/>
            <person name="Devanna P."/>
            <person name="Winkler S."/>
            <person name="Jermiin L.S."/>
            <person name="Skirmuntt E.C."/>
            <person name="Katzourakis A."/>
            <person name="Burkitt-Gray L."/>
            <person name="Ray D.A."/>
            <person name="Sullivan K.A.M."/>
            <person name="Roscito J.G."/>
            <person name="Kirilenko B.M."/>
            <person name="Davalos L.M."/>
            <person name="Corthals A.P."/>
            <person name="Power M.L."/>
            <person name="Jones G."/>
            <person name="Ransome R.D."/>
            <person name="Dechmann D.K.N."/>
            <person name="Locatelli A.G."/>
            <person name="Puechmaille S.J."/>
            <person name="Fedrigo O."/>
            <person name="Jarvis E.D."/>
            <person name="Hiller M."/>
            <person name="Vernes S.C."/>
            <person name="Myers E.W."/>
            <person name="Teeling E.C."/>
        </authorList>
    </citation>
    <scope>NUCLEOTIDE SEQUENCE [LARGE SCALE GENOMIC DNA]</scope>
    <source>
        <strain evidence="2">Bat1K_MPI-CBG_1</strain>
    </source>
</reference>
<evidence type="ECO:0000313" key="2">
    <source>
        <dbReference type="EMBL" id="KAF6081827.1"/>
    </source>
</evidence>
<gene>
    <name evidence="2" type="ORF">HJG60_008834</name>
</gene>
<accession>A0A833YWK0</accession>
<protein>
    <submittedName>
        <fullName evidence="2">Uncharacterized protein</fullName>
    </submittedName>
</protein>
<proteinExistence type="predicted"/>
<dbReference type="EMBL" id="JABVXQ010000013">
    <property type="protein sequence ID" value="KAF6081827.1"/>
    <property type="molecule type" value="Genomic_DNA"/>
</dbReference>
<evidence type="ECO:0000256" key="1">
    <source>
        <dbReference type="SAM" id="MobiDB-lite"/>
    </source>
</evidence>
<evidence type="ECO:0000313" key="3">
    <source>
        <dbReference type="Proteomes" id="UP000664940"/>
    </source>
</evidence>
<sequence length="213" mass="23484">MKPELDQPSAPGVTMLRKTAALGRATLWSGIRPLCSLSRFILQSLEGGCSSSLTHLRRPFSWLSLQKKDLCTLLEKLKEFQTFAVSSMEAPEHQRHPRNWEDTRTNSKLMCLPARTDAGMPSLSFWPERGQKTVRFVPGHQKGGSEERATQGTSETTPPRRCSATAGLEHPPPRVLRGLREPGPDAPCAQPHTQGLSRWPASSCAAGPRDCHP</sequence>
<name>A0A833YWK0_9CHIR</name>
<comment type="caution">
    <text evidence="2">The sequence shown here is derived from an EMBL/GenBank/DDBJ whole genome shotgun (WGS) entry which is preliminary data.</text>
</comment>
<dbReference type="Proteomes" id="UP000664940">
    <property type="component" value="Unassembled WGS sequence"/>
</dbReference>
<feature type="region of interest" description="Disordered" evidence="1">
    <location>
        <begin position="136"/>
        <end position="213"/>
    </location>
</feature>
<organism evidence="2 3">
    <name type="scientific">Phyllostomus discolor</name>
    <name type="common">pale spear-nosed bat</name>
    <dbReference type="NCBI Taxonomy" id="89673"/>
    <lineage>
        <taxon>Eukaryota</taxon>
        <taxon>Metazoa</taxon>
        <taxon>Chordata</taxon>
        <taxon>Craniata</taxon>
        <taxon>Vertebrata</taxon>
        <taxon>Euteleostomi</taxon>
        <taxon>Mammalia</taxon>
        <taxon>Eutheria</taxon>
        <taxon>Laurasiatheria</taxon>
        <taxon>Chiroptera</taxon>
        <taxon>Yangochiroptera</taxon>
        <taxon>Phyllostomidae</taxon>
        <taxon>Phyllostominae</taxon>
        <taxon>Phyllostomus</taxon>
    </lineage>
</organism>
<dbReference type="AlphaFoldDB" id="A0A833YWK0"/>